<evidence type="ECO:0000256" key="7">
    <source>
        <dbReference type="ARBA" id="ARBA00043987"/>
    </source>
</evidence>
<evidence type="ECO:0000313" key="10">
    <source>
        <dbReference type="Proteomes" id="UP001501710"/>
    </source>
</evidence>
<comment type="similarity">
    <text evidence="7">Belongs to the MptA/B family.</text>
</comment>
<evidence type="ECO:0000256" key="5">
    <source>
        <dbReference type="ARBA" id="ARBA00022989"/>
    </source>
</evidence>
<feature type="transmembrane region" description="Helical" evidence="8">
    <location>
        <begin position="248"/>
        <end position="273"/>
    </location>
</feature>
<gene>
    <name evidence="9" type="ORF">GCM10022254_43400</name>
</gene>
<evidence type="ECO:0000256" key="8">
    <source>
        <dbReference type="SAM" id="Phobius"/>
    </source>
</evidence>
<dbReference type="Proteomes" id="UP001501710">
    <property type="component" value="Unassembled WGS sequence"/>
</dbReference>
<proteinExistence type="inferred from homology"/>
<evidence type="ECO:0000256" key="1">
    <source>
        <dbReference type="ARBA" id="ARBA00004141"/>
    </source>
</evidence>
<feature type="transmembrane region" description="Helical" evidence="8">
    <location>
        <begin position="82"/>
        <end position="102"/>
    </location>
</feature>
<feature type="transmembrane region" description="Helical" evidence="8">
    <location>
        <begin position="403"/>
        <end position="426"/>
    </location>
</feature>
<feature type="transmembrane region" description="Helical" evidence="8">
    <location>
        <begin position="279"/>
        <end position="299"/>
    </location>
</feature>
<organism evidence="9 10">
    <name type="scientific">Actinomadura meridiana</name>
    <dbReference type="NCBI Taxonomy" id="559626"/>
    <lineage>
        <taxon>Bacteria</taxon>
        <taxon>Bacillati</taxon>
        <taxon>Actinomycetota</taxon>
        <taxon>Actinomycetes</taxon>
        <taxon>Streptosporangiales</taxon>
        <taxon>Thermomonosporaceae</taxon>
        <taxon>Actinomadura</taxon>
    </lineage>
</organism>
<feature type="transmembrane region" description="Helical" evidence="8">
    <location>
        <begin position="31"/>
        <end position="53"/>
    </location>
</feature>
<evidence type="ECO:0000256" key="3">
    <source>
        <dbReference type="ARBA" id="ARBA00022679"/>
    </source>
</evidence>
<protein>
    <submittedName>
        <fullName evidence="9">Alpha-(1-&gt;6)-mannopyranosyltransferase A</fullName>
    </submittedName>
</protein>
<accession>A0ABP8C996</accession>
<feature type="transmembrane region" description="Helical" evidence="8">
    <location>
        <begin position="204"/>
        <end position="227"/>
    </location>
</feature>
<keyword evidence="10" id="KW-1185">Reference proteome</keyword>
<feature type="transmembrane region" description="Helical" evidence="8">
    <location>
        <begin position="319"/>
        <end position="339"/>
    </location>
</feature>
<keyword evidence="3" id="KW-0808">Transferase</keyword>
<dbReference type="InterPro" id="IPR049829">
    <property type="entry name" value="MptA/B-like"/>
</dbReference>
<evidence type="ECO:0000313" key="9">
    <source>
        <dbReference type="EMBL" id="GAA4235677.1"/>
    </source>
</evidence>
<dbReference type="NCBIfam" id="NF038066">
    <property type="entry name" value="MptB"/>
    <property type="match status" value="1"/>
</dbReference>
<keyword evidence="4 8" id="KW-0812">Transmembrane</keyword>
<reference evidence="10" key="1">
    <citation type="journal article" date="2019" name="Int. J. Syst. Evol. Microbiol.">
        <title>The Global Catalogue of Microorganisms (GCM) 10K type strain sequencing project: providing services to taxonomists for standard genome sequencing and annotation.</title>
        <authorList>
            <consortium name="The Broad Institute Genomics Platform"/>
            <consortium name="The Broad Institute Genome Sequencing Center for Infectious Disease"/>
            <person name="Wu L."/>
            <person name="Ma J."/>
        </authorList>
    </citation>
    <scope>NUCLEOTIDE SEQUENCE [LARGE SCALE GENOMIC DNA]</scope>
    <source>
        <strain evidence="10">JCM 17440</strain>
    </source>
</reference>
<feature type="transmembrane region" description="Helical" evidence="8">
    <location>
        <begin position="471"/>
        <end position="491"/>
    </location>
</feature>
<comment type="subcellular location">
    <subcellularLocation>
        <location evidence="1">Membrane</location>
        <topology evidence="1">Multi-pass membrane protein</topology>
    </subcellularLocation>
</comment>
<keyword evidence="5 8" id="KW-1133">Transmembrane helix</keyword>
<keyword evidence="2" id="KW-0328">Glycosyltransferase</keyword>
<comment type="caution">
    <text evidence="9">The sequence shown here is derived from an EMBL/GenBank/DDBJ whole genome shotgun (WGS) entry which is preliminary data.</text>
</comment>
<sequence length="520" mass="54460">MPYRLSVSILSAANPAPDVPPASVRPRAGRVLGALGLALMVLSVALFAGGMSAGRSRLVPFLGNGGPFLDWNGELSWETVAIVSRTAAICAGLGVAGVLCALRRGWTGVSPRQLVLVGVGVAAVLTVLPPAGSSDILNYAVYGRISDLGFDPYSMTPEQLHHSGDPVGLLRPGSWADQPTVYGPVATAVQTVAARLGGSSMGWIVFWLKVFNAVAFLATAFLLDRLVGSRREARVRVAVLWTANPLALFWMVGSGHADVLAALLLVGAVYVLWSGLRQSWPSVLVGLGAGVLASGAISVKVTYALPVIGLGLACIRRPVVLISGAGGAVVAAGGAYLSMGRTALSSLSDRMAHDNDLFLPIPSAVVTRPLLYSVTMAAATATAAVLIWWRLRDRASSVSRDVLDIRPVVACAIACVVLSPVQYPWYDAAFLPMLALLAASRFDEALIARGAVLSFVLLPGIGTSQWQLDTVGLAAPFFIAVLVALCLLPRWRSGLNASVVRGTGLSHGSKVEWWPHRDRG</sequence>
<feature type="transmembrane region" description="Helical" evidence="8">
    <location>
        <begin position="370"/>
        <end position="391"/>
    </location>
</feature>
<feature type="transmembrane region" description="Helical" evidence="8">
    <location>
        <begin position="114"/>
        <end position="132"/>
    </location>
</feature>
<dbReference type="EMBL" id="BAABAS010000015">
    <property type="protein sequence ID" value="GAA4235677.1"/>
    <property type="molecule type" value="Genomic_DNA"/>
</dbReference>
<evidence type="ECO:0000256" key="2">
    <source>
        <dbReference type="ARBA" id="ARBA00022676"/>
    </source>
</evidence>
<name>A0ABP8C996_9ACTN</name>
<evidence type="ECO:0000256" key="6">
    <source>
        <dbReference type="ARBA" id="ARBA00023136"/>
    </source>
</evidence>
<evidence type="ECO:0000256" key="4">
    <source>
        <dbReference type="ARBA" id="ARBA00022692"/>
    </source>
</evidence>
<dbReference type="Pfam" id="PF26314">
    <property type="entry name" value="MptA_B_family"/>
    <property type="match status" value="1"/>
</dbReference>
<keyword evidence="6 8" id="KW-0472">Membrane</keyword>